<accession>A0A0F8ZQY7</accession>
<organism evidence="2">
    <name type="scientific">marine sediment metagenome</name>
    <dbReference type="NCBI Taxonomy" id="412755"/>
    <lineage>
        <taxon>unclassified sequences</taxon>
        <taxon>metagenomes</taxon>
        <taxon>ecological metagenomes</taxon>
    </lineage>
</organism>
<protein>
    <submittedName>
        <fullName evidence="2">Uncharacterized protein</fullName>
    </submittedName>
</protein>
<dbReference type="AlphaFoldDB" id="A0A0F8ZQY7"/>
<dbReference type="EMBL" id="LAZR01046556">
    <property type="protein sequence ID" value="KKK96268.1"/>
    <property type="molecule type" value="Genomic_DNA"/>
</dbReference>
<feature type="region of interest" description="Disordered" evidence="1">
    <location>
        <begin position="138"/>
        <end position="182"/>
    </location>
</feature>
<proteinExistence type="predicted"/>
<reference evidence="2" key="1">
    <citation type="journal article" date="2015" name="Nature">
        <title>Complex archaea that bridge the gap between prokaryotes and eukaryotes.</title>
        <authorList>
            <person name="Spang A."/>
            <person name="Saw J.H."/>
            <person name="Jorgensen S.L."/>
            <person name="Zaremba-Niedzwiedzka K."/>
            <person name="Martijn J."/>
            <person name="Lind A.E."/>
            <person name="van Eijk R."/>
            <person name="Schleper C."/>
            <person name="Guy L."/>
            <person name="Ettema T.J."/>
        </authorList>
    </citation>
    <scope>NUCLEOTIDE SEQUENCE</scope>
</reference>
<comment type="caution">
    <text evidence="2">The sequence shown here is derived from an EMBL/GenBank/DDBJ whole genome shotgun (WGS) entry which is preliminary data.</text>
</comment>
<evidence type="ECO:0000313" key="2">
    <source>
        <dbReference type="EMBL" id="KKK96268.1"/>
    </source>
</evidence>
<feature type="compositionally biased region" description="Basic and acidic residues" evidence="1">
    <location>
        <begin position="160"/>
        <end position="179"/>
    </location>
</feature>
<name>A0A0F8ZQY7_9ZZZZ</name>
<sequence length="360" mass="39126">MAQAYVNQSFRAVAAAMSEFLGQDVPFRSTEGLLSYIKNVWENMSQAGTKGVGNVALLHSTLTNASAGGEIYFPGKAPWTLEQAKAILRPRDLRKHLPPGIDYDLVRASVKSGRELPTFIPKSGPIHTSFNSAIPTRAPNIPADGPIPMPKEATSPTGRRRLDPDRAKRASARIREMKEKRSRTGWFGIGKKTAETTKKGLGGIGEWLTGGKPAAEAQAQFSRRKNWFRQTGAAPTDAGAAASLGVRPGAKAARPGKLSFAPKALNTPLGWMALMAVPWLLGRVTDKIHGTPDDQRRLTEADPTRQYFAARAGRIREQRLIEQLAQNPELQKVYFSQMAQQQAQAVPPTVPGLMEFGNPG</sequence>
<evidence type="ECO:0000256" key="1">
    <source>
        <dbReference type="SAM" id="MobiDB-lite"/>
    </source>
</evidence>
<gene>
    <name evidence="2" type="ORF">LCGC14_2664450</name>
</gene>